<keyword evidence="1" id="KW-1185">Reference proteome</keyword>
<evidence type="ECO:0000313" key="1">
    <source>
        <dbReference type="Proteomes" id="UP000008854"/>
    </source>
</evidence>
<reference evidence="1" key="1">
    <citation type="journal article" date="2012" name="PLoS Negl. Trop. Dis.">
        <title>A systematically improved high quality genome and transcriptome of the human blood fluke Schistosoma mansoni.</title>
        <authorList>
            <person name="Protasio A.V."/>
            <person name="Tsai I.J."/>
            <person name="Babbage A."/>
            <person name="Nichol S."/>
            <person name="Hunt M."/>
            <person name="Aslett M.A."/>
            <person name="De Silva N."/>
            <person name="Velarde G.S."/>
            <person name="Anderson T.J."/>
            <person name="Clark R.C."/>
            <person name="Davidson C."/>
            <person name="Dillon G.P."/>
            <person name="Holroyd N.E."/>
            <person name="LoVerde P.T."/>
            <person name="Lloyd C."/>
            <person name="McQuillan J."/>
            <person name="Oliveira G."/>
            <person name="Otto T.D."/>
            <person name="Parker-Manuel S.J."/>
            <person name="Quail M.A."/>
            <person name="Wilson R.A."/>
            <person name="Zerlotini A."/>
            <person name="Dunne D.W."/>
            <person name="Berriman M."/>
        </authorList>
    </citation>
    <scope>NUCLEOTIDE SEQUENCE [LARGE SCALE GENOMIC DNA]</scope>
    <source>
        <strain evidence="1">Puerto Rican</strain>
    </source>
</reference>
<dbReference type="PhylomeDB" id="G4VDV7"/>
<organism evidence="1 2">
    <name type="scientific">Schistosoma mansoni</name>
    <name type="common">Blood fluke</name>
    <dbReference type="NCBI Taxonomy" id="6183"/>
    <lineage>
        <taxon>Eukaryota</taxon>
        <taxon>Metazoa</taxon>
        <taxon>Spiralia</taxon>
        <taxon>Lophotrochozoa</taxon>
        <taxon>Platyhelminthes</taxon>
        <taxon>Trematoda</taxon>
        <taxon>Digenea</taxon>
        <taxon>Strigeidida</taxon>
        <taxon>Schistosomatoidea</taxon>
        <taxon>Schistosomatidae</taxon>
        <taxon>Schistosoma</taxon>
    </lineage>
</organism>
<dbReference type="KEGG" id="smm:Smp_179440"/>
<accession>G4VDV7</accession>
<dbReference type="WBParaSite" id="Smp_179440.1">
    <property type="protein sequence ID" value="Smp_179440.1"/>
    <property type="gene ID" value="Smp_179440"/>
</dbReference>
<dbReference type="GeneID" id="8344905"/>
<dbReference type="RefSeq" id="XP_018649668.1">
    <property type="nucleotide sequence ID" value="XM_018795346.1"/>
</dbReference>
<dbReference type="HOGENOM" id="CLU_2295081_0_0_1"/>
<protein>
    <submittedName>
        <fullName evidence="2">Ovule protein</fullName>
    </submittedName>
</protein>
<dbReference type="InParanoid" id="G4VDV7"/>
<proteinExistence type="predicted"/>
<dbReference type="Proteomes" id="UP000008854">
    <property type="component" value="Unassembled WGS sequence"/>
</dbReference>
<reference evidence="2" key="2">
    <citation type="submission" date="2018-12" db="UniProtKB">
        <authorList>
            <consortium name="WormBaseParasite"/>
        </authorList>
    </citation>
    <scope>IDENTIFICATION</scope>
    <source>
        <strain evidence="2">Puerto Rican</strain>
    </source>
</reference>
<dbReference type="OrthoDB" id="372421at2759"/>
<dbReference type="STRING" id="6183.G4VDV7"/>
<name>G4VDV7_SCHMA</name>
<dbReference type="CTD" id="8344905"/>
<dbReference type="AlphaFoldDB" id="G4VDV7"/>
<sequence>MENSQNIIDTKLLKTIKNLHRSCISKVLYLLSNPPLARTGVVRKLLKVNPSNHKILSCFVFHPNILNHSSEVSPNYGYFSRVLLPSSSHYLLVHTDPSTVP</sequence>
<evidence type="ECO:0000313" key="2">
    <source>
        <dbReference type="WBParaSite" id="Smp_179440.1"/>
    </source>
</evidence>